<sequence>MKLNFFLIISTGLILANFHRAYGQNDSTNLEPQQEVWPELNLYYQINDNFRLYSIVSGTKVDQSSYSEGAFSIFVDYFGLKAPISKLNFVGREERFRFRLRVGYLYSTTPPTDDDKIRSSTFRIQTANTFSITPKFRLYYKGKLDMVIADHEFNARYVPRLIVERDFRTEYLTFSAYTYVERYLDFQGRGLNRTRLAAGANLRVSRSIDFETYFLHQFGNGDNVPTVKAIGSRLKIYFSRVKKKTTTQSAKIAK</sequence>
<name>A0A2W7SMH1_9BACT</name>
<comment type="caution">
    <text evidence="1">The sequence shown here is derived from an EMBL/GenBank/DDBJ whole genome shotgun (WGS) entry which is preliminary data.</text>
</comment>
<accession>A0A2W7SMH1</accession>
<organism evidence="1 2">
    <name type="scientific">Algoriphagus chordae</name>
    <dbReference type="NCBI Taxonomy" id="237019"/>
    <lineage>
        <taxon>Bacteria</taxon>
        <taxon>Pseudomonadati</taxon>
        <taxon>Bacteroidota</taxon>
        <taxon>Cytophagia</taxon>
        <taxon>Cytophagales</taxon>
        <taxon>Cyclobacteriaceae</taxon>
        <taxon>Algoriphagus</taxon>
    </lineage>
</organism>
<dbReference type="OrthoDB" id="822529at2"/>
<evidence type="ECO:0008006" key="3">
    <source>
        <dbReference type="Google" id="ProtNLM"/>
    </source>
</evidence>
<evidence type="ECO:0000313" key="2">
    <source>
        <dbReference type="Proteomes" id="UP000248882"/>
    </source>
</evidence>
<protein>
    <recommendedName>
        <fullName evidence="3">DUF2490 domain-containing protein</fullName>
    </recommendedName>
</protein>
<dbReference type="RefSeq" id="WP_111319023.1">
    <property type="nucleotide sequence ID" value="NZ_QKZT01000008.1"/>
</dbReference>
<gene>
    <name evidence="1" type="ORF">LV85_02071</name>
</gene>
<dbReference type="EMBL" id="QKZT01000008">
    <property type="protein sequence ID" value="PZX51922.1"/>
    <property type="molecule type" value="Genomic_DNA"/>
</dbReference>
<reference evidence="1 2" key="1">
    <citation type="submission" date="2018-06" db="EMBL/GenBank/DDBJ databases">
        <title>Genomic Encyclopedia of Archaeal and Bacterial Type Strains, Phase II (KMG-II): from individual species to whole genera.</title>
        <authorList>
            <person name="Goeker M."/>
        </authorList>
    </citation>
    <scope>NUCLEOTIDE SEQUENCE [LARGE SCALE GENOMIC DNA]</scope>
    <source>
        <strain evidence="1 2">DSM 19830</strain>
    </source>
</reference>
<evidence type="ECO:0000313" key="1">
    <source>
        <dbReference type="EMBL" id="PZX51922.1"/>
    </source>
</evidence>
<proteinExistence type="predicted"/>
<keyword evidence="2" id="KW-1185">Reference proteome</keyword>
<dbReference type="AlphaFoldDB" id="A0A2W7SMH1"/>
<dbReference type="Proteomes" id="UP000248882">
    <property type="component" value="Unassembled WGS sequence"/>
</dbReference>